<dbReference type="PROSITE" id="PS51192">
    <property type="entry name" value="HELICASE_ATP_BIND_1"/>
    <property type="match status" value="1"/>
</dbReference>
<protein>
    <recommendedName>
        <fullName evidence="6">SecA family profile domain-containing protein</fullName>
    </recommendedName>
</protein>
<dbReference type="PRINTS" id="PR00906">
    <property type="entry name" value="SECA"/>
</dbReference>
<dbReference type="SUPFAM" id="SSF52540">
    <property type="entry name" value="P-loop containing nucleoside triphosphate hydrolases"/>
    <property type="match status" value="1"/>
</dbReference>
<dbReference type="GO" id="GO:0005524">
    <property type="term" value="F:ATP binding"/>
    <property type="evidence" value="ECO:0007669"/>
    <property type="project" value="InterPro"/>
</dbReference>
<evidence type="ECO:0000259" key="3">
    <source>
        <dbReference type="PROSITE" id="PS51192"/>
    </source>
</evidence>
<dbReference type="PROSITE" id="PS51196">
    <property type="entry name" value="SECA_MOTOR_DEAD"/>
    <property type="match status" value="1"/>
</dbReference>
<evidence type="ECO:0008006" key="6">
    <source>
        <dbReference type="Google" id="ProtNLM"/>
    </source>
</evidence>
<dbReference type="InterPro" id="IPR036670">
    <property type="entry name" value="SecA_X-link_sf"/>
</dbReference>
<dbReference type="CDD" id="cd17928">
    <property type="entry name" value="DEXDc_SecA"/>
    <property type="match status" value="1"/>
</dbReference>
<dbReference type="GO" id="GO:0005829">
    <property type="term" value="C:cytosol"/>
    <property type="evidence" value="ECO:0007669"/>
    <property type="project" value="TreeGrafter"/>
</dbReference>
<gene>
    <name evidence="5" type="ORF">S01H1_21485</name>
</gene>
<feature type="non-terminal residue" evidence="5">
    <location>
        <position position="1"/>
    </location>
</feature>
<sequence>FDVQIVGALALDDRQIAEMQTGEGKTLVATLPATLNALVGKVHVVTVNDYLARRDRQWMGPIYEFLGLTVGLLQDGMDPADRKIAYAADITYGTNNQFGFDYLRDNMVLTSDRKVQGSLDFAIVDEIDNILIDEARTPLIISGSAAEALDRYRKFAALSRRFRQDVDFEIDEESRRLTLTDSGIHKAEQALSVENLFTPEHQETLHHIETALRSLHLFHKEQHYIVKDGRVMIVDDFTGRLMPDRR</sequence>
<dbReference type="InterPro" id="IPR011115">
    <property type="entry name" value="SecA_DEAD"/>
</dbReference>
<reference evidence="5" key="1">
    <citation type="journal article" date="2014" name="Front. Microbiol.">
        <title>High frequency of phylogenetically diverse reductive dehalogenase-homologous genes in deep subseafloor sedimentary metagenomes.</title>
        <authorList>
            <person name="Kawai M."/>
            <person name="Futagami T."/>
            <person name="Toyoda A."/>
            <person name="Takaki Y."/>
            <person name="Nishi S."/>
            <person name="Hori S."/>
            <person name="Arai W."/>
            <person name="Tsubouchi T."/>
            <person name="Morono Y."/>
            <person name="Uchiyama I."/>
            <person name="Ito T."/>
            <person name="Fujiyama A."/>
            <person name="Inagaki F."/>
            <person name="Takami H."/>
        </authorList>
    </citation>
    <scope>NUCLEOTIDE SEQUENCE</scope>
    <source>
        <strain evidence="5">Expedition CK06-06</strain>
    </source>
</reference>
<dbReference type="SMART" id="SM00958">
    <property type="entry name" value="SecA_PP_bind"/>
    <property type="match status" value="1"/>
</dbReference>
<dbReference type="InterPro" id="IPR011130">
    <property type="entry name" value="SecA_preprotein_X-link_dom"/>
</dbReference>
<dbReference type="GO" id="GO:0005886">
    <property type="term" value="C:plasma membrane"/>
    <property type="evidence" value="ECO:0007669"/>
    <property type="project" value="TreeGrafter"/>
</dbReference>
<dbReference type="GO" id="GO:0043952">
    <property type="term" value="P:protein transport by the Sec complex"/>
    <property type="evidence" value="ECO:0007669"/>
    <property type="project" value="TreeGrafter"/>
</dbReference>
<dbReference type="GO" id="GO:0017038">
    <property type="term" value="P:protein import"/>
    <property type="evidence" value="ECO:0007669"/>
    <property type="project" value="InterPro"/>
</dbReference>
<keyword evidence="1" id="KW-0653">Protein transport</keyword>
<dbReference type="SMART" id="SM00957">
    <property type="entry name" value="SecA_DEAD"/>
    <property type="match status" value="1"/>
</dbReference>
<dbReference type="AlphaFoldDB" id="X0U783"/>
<dbReference type="InterPro" id="IPR014018">
    <property type="entry name" value="SecA_motor_DEAD"/>
</dbReference>
<feature type="domain" description="Helicase ATP-binding" evidence="3">
    <location>
        <begin position="6"/>
        <end position="163"/>
    </location>
</feature>
<organism evidence="5">
    <name type="scientific">marine sediment metagenome</name>
    <dbReference type="NCBI Taxonomy" id="412755"/>
    <lineage>
        <taxon>unclassified sequences</taxon>
        <taxon>metagenomes</taxon>
        <taxon>ecological metagenomes</taxon>
    </lineage>
</organism>
<dbReference type="InterPro" id="IPR000185">
    <property type="entry name" value="SecA"/>
</dbReference>
<dbReference type="GO" id="GO:0006886">
    <property type="term" value="P:intracellular protein transport"/>
    <property type="evidence" value="ECO:0007669"/>
    <property type="project" value="InterPro"/>
</dbReference>
<dbReference type="Pfam" id="PF07517">
    <property type="entry name" value="SecA_DEAD"/>
    <property type="match status" value="1"/>
</dbReference>
<dbReference type="PANTHER" id="PTHR30612:SF0">
    <property type="entry name" value="CHLOROPLAST PROTEIN-TRANSPORTING ATPASE"/>
    <property type="match status" value="1"/>
</dbReference>
<dbReference type="InterPro" id="IPR027417">
    <property type="entry name" value="P-loop_NTPase"/>
</dbReference>
<dbReference type="Gene3D" id="3.40.50.300">
    <property type="entry name" value="P-loop containing nucleotide triphosphate hydrolases"/>
    <property type="match status" value="1"/>
</dbReference>
<comment type="caution">
    <text evidence="5">The sequence shown here is derived from an EMBL/GenBank/DDBJ whole genome shotgun (WGS) entry which is preliminary data.</text>
</comment>
<dbReference type="EMBL" id="BARS01011919">
    <property type="protein sequence ID" value="GAF95186.1"/>
    <property type="molecule type" value="Genomic_DNA"/>
</dbReference>
<dbReference type="PANTHER" id="PTHR30612">
    <property type="entry name" value="SECA INNER MEMBRANE COMPONENT OF SEC PROTEIN SECRETION SYSTEM"/>
    <property type="match status" value="1"/>
</dbReference>
<feature type="non-terminal residue" evidence="5">
    <location>
        <position position="246"/>
    </location>
</feature>
<evidence type="ECO:0000313" key="5">
    <source>
        <dbReference type="EMBL" id="GAF95186.1"/>
    </source>
</evidence>
<dbReference type="InterPro" id="IPR014001">
    <property type="entry name" value="Helicase_ATP-bd"/>
</dbReference>
<keyword evidence="1" id="KW-0813">Transport</keyword>
<proteinExistence type="predicted"/>
<dbReference type="GO" id="GO:0031522">
    <property type="term" value="C:cell envelope Sec protein transport complex"/>
    <property type="evidence" value="ECO:0007669"/>
    <property type="project" value="TreeGrafter"/>
</dbReference>
<name>X0U783_9ZZZZ</name>
<evidence type="ECO:0000256" key="2">
    <source>
        <dbReference type="ARBA" id="ARBA00023010"/>
    </source>
</evidence>
<accession>X0U783</accession>
<evidence type="ECO:0000256" key="1">
    <source>
        <dbReference type="ARBA" id="ARBA00022927"/>
    </source>
</evidence>
<feature type="domain" description="SecA family profile" evidence="4">
    <location>
        <begin position="1"/>
        <end position="246"/>
    </location>
</feature>
<dbReference type="GO" id="GO:0006605">
    <property type="term" value="P:protein targeting"/>
    <property type="evidence" value="ECO:0007669"/>
    <property type="project" value="InterPro"/>
</dbReference>
<evidence type="ECO:0000259" key="4">
    <source>
        <dbReference type="PROSITE" id="PS51196"/>
    </source>
</evidence>
<keyword evidence="2" id="KW-0811">Translocation</keyword>
<dbReference type="SUPFAM" id="SSF81767">
    <property type="entry name" value="Pre-protein crosslinking domain of SecA"/>
    <property type="match status" value="1"/>
</dbReference>